<dbReference type="GO" id="GO:0006313">
    <property type="term" value="P:DNA transposition"/>
    <property type="evidence" value="ECO:0007669"/>
    <property type="project" value="InterPro"/>
</dbReference>
<dbReference type="InterPro" id="IPR002513">
    <property type="entry name" value="Tn3_Tnp_DDE_dom"/>
</dbReference>
<evidence type="ECO:0000313" key="3">
    <source>
        <dbReference type="Proteomes" id="UP000267900"/>
    </source>
</evidence>
<name>A0A3Q9G0G0_STRLT</name>
<proteinExistence type="predicted"/>
<dbReference type="GO" id="GO:0004803">
    <property type="term" value="F:transposase activity"/>
    <property type="evidence" value="ECO:0007669"/>
    <property type="project" value="InterPro"/>
</dbReference>
<feature type="domain" description="Tn3 transposase DDE" evidence="1">
    <location>
        <begin position="4"/>
        <end position="85"/>
    </location>
</feature>
<sequence length="112" mass="12129">MCGRGLNITEARHRLARRIFFGQRGELRQNYREGMEDQLGALGPALNAVALWSSLYLDRAAKQLAADGFPVTDDLLARLSPLRVRPHQFPGPIRLLPAAGGRAPAAAGADGR</sequence>
<dbReference type="Proteomes" id="UP000267900">
    <property type="component" value="Chromosome"/>
</dbReference>
<dbReference type="OrthoDB" id="3538665at2"/>
<dbReference type="EMBL" id="CP034587">
    <property type="protein sequence ID" value="AZQ74916.1"/>
    <property type="molecule type" value="Genomic_DNA"/>
</dbReference>
<dbReference type="AlphaFoldDB" id="A0A3Q9G0G0"/>
<organism evidence="2 3">
    <name type="scientific">Streptomyces luteoverticillatus</name>
    <name type="common">Streptoverticillium luteoverticillatus</name>
    <dbReference type="NCBI Taxonomy" id="66425"/>
    <lineage>
        <taxon>Bacteria</taxon>
        <taxon>Bacillati</taxon>
        <taxon>Actinomycetota</taxon>
        <taxon>Actinomycetes</taxon>
        <taxon>Kitasatosporales</taxon>
        <taxon>Streptomycetaceae</taxon>
        <taxon>Streptomyces</taxon>
    </lineage>
</organism>
<gene>
    <name evidence="2" type="ORF">EKH77_30315</name>
</gene>
<keyword evidence="3" id="KW-1185">Reference proteome</keyword>
<evidence type="ECO:0000313" key="2">
    <source>
        <dbReference type="EMBL" id="AZQ74916.1"/>
    </source>
</evidence>
<dbReference type="RefSeq" id="WP_126917418.1">
    <property type="nucleotide sequence ID" value="NZ_CP034587.1"/>
</dbReference>
<reference evidence="2 3" key="1">
    <citation type="submission" date="2018-12" db="EMBL/GenBank/DDBJ databases">
        <title>The whole draft genome of Streptomyce luteoverticillatus CGMCC 15060.</title>
        <authorList>
            <person name="Feng Z."/>
            <person name="Chen G."/>
            <person name="Zhang J."/>
            <person name="Zhu H."/>
            <person name="Yu X."/>
            <person name="Zhang W."/>
            <person name="Zhang X."/>
        </authorList>
    </citation>
    <scope>NUCLEOTIDE SEQUENCE [LARGE SCALE GENOMIC DNA]</scope>
    <source>
        <strain evidence="2 3">CGMCC 15060</strain>
    </source>
</reference>
<dbReference type="Pfam" id="PF01526">
    <property type="entry name" value="DDE_Tnp_Tn3"/>
    <property type="match status" value="1"/>
</dbReference>
<accession>A0A3Q9G0G0</accession>
<evidence type="ECO:0000259" key="1">
    <source>
        <dbReference type="Pfam" id="PF01526"/>
    </source>
</evidence>
<protein>
    <recommendedName>
        <fullName evidence="1">Tn3 transposase DDE domain-containing protein</fullName>
    </recommendedName>
</protein>